<accession>A0A392P0Z3</accession>
<dbReference type="AlphaFoldDB" id="A0A392P0Z3"/>
<protein>
    <submittedName>
        <fullName evidence="1">Uncharacterized protein</fullName>
    </submittedName>
</protein>
<keyword evidence="2" id="KW-1185">Reference proteome</keyword>
<reference evidence="1 2" key="1">
    <citation type="journal article" date="2018" name="Front. Plant Sci.">
        <title>Red Clover (Trifolium pratense) and Zigzag Clover (T. medium) - A Picture of Genomic Similarities and Differences.</title>
        <authorList>
            <person name="Dluhosova J."/>
            <person name="Istvanek J."/>
            <person name="Nedelnik J."/>
            <person name="Repkova J."/>
        </authorList>
    </citation>
    <scope>NUCLEOTIDE SEQUENCE [LARGE SCALE GENOMIC DNA]</scope>
    <source>
        <strain evidence="2">cv. 10/8</strain>
        <tissue evidence="1">Leaf</tissue>
    </source>
</reference>
<evidence type="ECO:0000313" key="2">
    <source>
        <dbReference type="Proteomes" id="UP000265520"/>
    </source>
</evidence>
<proteinExistence type="predicted"/>
<dbReference type="EMBL" id="LXQA010059386">
    <property type="protein sequence ID" value="MCI05678.1"/>
    <property type="molecule type" value="Genomic_DNA"/>
</dbReference>
<feature type="non-terminal residue" evidence="1">
    <location>
        <position position="112"/>
    </location>
</feature>
<comment type="caution">
    <text evidence="1">The sequence shown here is derived from an EMBL/GenBank/DDBJ whole genome shotgun (WGS) entry which is preliminary data.</text>
</comment>
<sequence>MPAPSQPELYNVRLWSAAATDLFQLIGVQAYRPSLAGMDLCSEPRTSAEPKKFVLDLDEVHLIHFLRSGMYKYSGIIRGTLQCFIASAPQIELKGFQILLGVICLQIAGTFV</sequence>
<evidence type="ECO:0000313" key="1">
    <source>
        <dbReference type="EMBL" id="MCI05678.1"/>
    </source>
</evidence>
<organism evidence="1 2">
    <name type="scientific">Trifolium medium</name>
    <dbReference type="NCBI Taxonomy" id="97028"/>
    <lineage>
        <taxon>Eukaryota</taxon>
        <taxon>Viridiplantae</taxon>
        <taxon>Streptophyta</taxon>
        <taxon>Embryophyta</taxon>
        <taxon>Tracheophyta</taxon>
        <taxon>Spermatophyta</taxon>
        <taxon>Magnoliopsida</taxon>
        <taxon>eudicotyledons</taxon>
        <taxon>Gunneridae</taxon>
        <taxon>Pentapetalae</taxon>
        <taxon>rosids</taxon>
        <taxon>fabids</taxon>
        <taxon>Fabales</taxon>
        <taxon>Fabaceae</taxon>
        <taxon>Papilionoideae</taxon>
        <taxon>50 kb inversion clade</taxon>
        <taxon>NPAAA clade</taxon>
        <taxon>Hologalegina</taxon>
        <taxon>IRL clade</taxon>
        <taxon>Trifolieae</taxon>
        <taxon>Trifolium</taxon>
    </lineage>
</organism>
<dbReference type="Proteomes" id="UP000265520">
    <property type="component" value="Unassembled WGS sequence"/>
</dbReference>
<name>A0A392P0Z3_9FABA</name>